<protein>
    <submittedName>
        <fullName evidence="2">Retrovirus-related pol polyprotein from transposon TNT 1-94</fullName>
    </submittedName>
</protein>
<evidence type="ECO:0000313" key="2">
    <source>
        <dbReference type="EMBL" id="GJS89274.1"/>
    </source>
</evidence>
<dbReference type="EMBL" id="BQNB010011338">
    <property type="protein sequence ID" value="GJS89274.1"/>
    <property type="molecule type" value="Genomic_DNA"/>
</dbReference>
<dbReference type="Proteomes" id="UP001151760">
    <property type="component" value="Unassembled WGS sequence"/>
</dbReference>
<organism evidence="2 3">
    <name type="scientific">Tanacetum coccineum</name>
    <dbReference type="NCBI Taxonomy" id="301880"/>
    <lineage>
        <taxon>Eukaryota</taxon>
        <taxon>Viridiplantae</taxon>
        <taxon>Streptophyta</taxon>
        <taxon>Embryophyta</taxon>
        <taxon>Tracheophyta</taxon>
        <taxon>Spermatophyta</taxon>
        <taxon>Magnoliopsida</taxon>
        <taxon>eudicotyledons</taxon>
        <taxon>Gunneridae</taxon>
        <taxon>Pentapetalae</taxon>
        <taxon>asterids</taxon>
        <taxon>campanulids</taxon>
        <taxon>Asterales</taxon>
        <taxon>Asteraceae</taxon>
        <taxon>Asteroideae</taxon>
        <taxon>Anthemideae</taxon>
        <taxon>Anthemidinae</taxon>
        <taxon>Tanacetum</taxon>
    </lineage>
</organism>
<gene>
    <name evidence="2" type="ORF">Tco_0771910</name>
</gene>
<proteinExistence type="predicted"/>
<dbReference type="InterPro" id="IPR013103">
    <property type="entry name" value="RVT_2"/>
</dbReference>
<reference evidence="2" key="2">
    <citation type="submission" date="2022-01" db="EMBL/GenBank/DDBJ databases">
        <authorList>
            <person name="Yamashiro T."/>
            <person name="Shiraishi A."/>
            <person name="Satake H."/>
            <person name="Nakayama K."/>
        </authorList>
    </citation>
    <scope>NUCLEOTIDE SEQUENCE</scope>
</reference>
<sequence length="123" mass="14537">MNVKTTFLNRELCEEVYVSQPEGFIDQDNPDHAYRLKKALYGLKQAPREWCDMLLSFLLFQKFSKGAIDPRLFTRKEGKDILMLADIFTKALPKERFKFLINKLRMRSMSLETLKLLAEENEE</sequence>
<feature type="domain" description="Reverse transcriptase Ty1/copia-type" evidence="1">
    <location>
        <begin position="1"/>
        <end position="85"/>
    </location>
</feature>
<comment type="caution">
    <text evidence="2">The sequence shown here is derived from an EMBL/GenBank/DDBJ whole genome shotgun (WGS) entry which is preliminary data.</text>
</comment>
<accession>A0ABQ4ZGH2</accession>
<evidence type="ECO:0000259" key="1">
    <source>
        <dbReference type="Pfam" id="PF07727"/>
    </source>
</evidence>
<evidence type="ECO:0000313" key="3">
    <source>
        <dbReference type="Proteomes" id="UP001151760"/>
    </source>
</evidence>
<reference evidence="2" key="1">
    <citation type="journal article" date="2022" name="Int. J. Mol. Sci.">
        <title>Draft Genome of Tanacetum Coccineum: Genomic Comparison of Closely Related Tanacetum-Family Plants.</title>
        <authorList>
            <person name="Yamashiro T."/>
            <person name="Shiraishi A."/>
            <person name="Nakayama K."/>
            <person name="Satake H."/>
        </authorList>
    </citation>
    <scope>NUCLEOTIDE SEQUENCE</scope>
</reference>
<name>A0ABQ4ZGH2_9ASTR</name>
<keyword evidence="3" id="KW-1185">Reference proteome</keyword>
<dbReference type="Pfam" id="PF07727">
    <property type="entry name" value="RVT_2"/>
    <property type="match status" value="1"/>
</dbReference>